<dbReference type="PaxDb" id="273057-SSO11934"/>
<evidence type="ECO:0000313" key="2">
    <source>
        <dbReference type="EMBL" id="AAK43189.1"/>
    </source>
</evidence>
<accession>Q97UD2</accession>
<dbReference type="EMBL" id="AE006641">
    <property type="protein sequence ID" value="AAK43189.1"/>
    <property type="molecule type" value="Genomic_DNA"/>
</dbReference>
<dbReference type="HOGENOM" id="CLU_2434006_0_0_2"/>
<keyword evidence="1" id="KW-1133">Transmembrane helix</keyword>
<feature type="transmembrane region" description="Helical" evidence="1">
    <location>
        <begin position="62"/>
        <end position="80"/>
    </location>
</feature>
<keyword evidence="1" id="KW-0472">Membrane</keyword>
<keyword evidence="1" id="KW-0812">Transmembrane</keyword>
<dbReference type="InParanoid" id="Q97UD2"/>
<dbReference type="EnsemblBacteria" id="AAK43189">
    <property type="protein sequence ID" value="AAK43189"/>
    <property type="gene ID" value="SSO11934"/>
</dbReference>
<evidence type="ECO:0000256" key="1">
    <source>
        <dbReference type="SAM" id="Phobius"/>
    </source>
</evidence>
<dbReference type="Proteomes" id="UP000001974">
    <property type="component" value="Chromosome"/>
</dbReference>
<dbReference type="KEGG" id="sso:SSO11934"/>
<dbReference type="eggNOG" id="arCOG08313">
    <property type="taxonomic scope" value="Archaea"/>
</dbReference>
<evidence type="ECO:0000313" key="3">
    <source>
        <dbReference type="Proteomes" id="UP000001974"/>
    </source>
</evidence>
<protein>
    <submittedName>
        <fullName evidence="2">Uncharacterized protein</fullName>
    </submittedName>
</protein>
<dbReference type="STRING" id="273057.SSO11934"/>
<gene>
    <name evidence="2" type="ordered locus">SSO11934</name>
</gene>
<dbReference type="PIR" id="F90491">
    <property type="entry name" value="F90491"/>
</dbReference>
<keyword evidence="3" id="KW-1185">Reference proteome</keyword>
<dbReference type="AlphaFoldDB" id="Q97UD2"/>
<sequence>MAIMISLPIIRRLLAPLVVSLFALGWYGFSVQYIVSNNNVALENGVFSAYISPSQLQGYIEATRYICYVVVYLGLIFFWYNLVKTVRELEEANKQ</sequence>
<dbReference type="PATRIC" id="fig|273057.12.peg.3191"/>
<proteinExistence type="predicted"/>
<name>Q97UD2_SACS2</name>
<reference evidence="3" key="1">
    <citation type="journal article" date="2001" name="Proc. Natl. Acad. Sci. U.S.A.">
        <title>The complete genome of the crenarchaeon Sulfolobus solfataricus P2.</title>
        <authorList>
            <person name="She Q."/>
            <person name="Singh R.K."/>
            <person name="Confalonieri F."/>
            <person name="Zivanovic Y."/>
            <person name="Allard G."/>
            <person name="Awayez M.J."/>
            <person name="Chan-Weiher C.C.-Y."/>
            <person name="Clausen I.G."/>
            <person name="Curtis B.A."/>
            <person name="De Moors A."/>
            <person name="Erauso G."/>
            <person name="Fletcher C."/>
            <person name="Gordon P.M.K."/>
            <person name="Heikamp-de Jong I."/>
            <person name="Jeffries A.C."/>
            <person name="Kozera C.J."/>
            <person name="Medina N."/>
            <person name="Peng X."/>
            <person name="Thi-Ngoc H.P."/>
            <person name="Redder P."/>
            <person name="Schenk M.E."/>
            <person name="Theriault C."/>
            <person name="Tolstrup N."/>
            <person name="Charlebois R.L."/>
            <person name="Doolittle W.F."/>
            <person name="Duguet M."/>
            <person name="Gaasterland T."/>
            <person name="Garrett R.A."/>
            <person name="Ragan M.A."/>
            <person name="Sensen C.W."/>
            <person name="Van der Oost J."/>
        </authorList>
    </citation>
    <scope>NUCLEOTIDE SEQUENCE [LARGE SCALE GENOMIC DNA]</scope>
    <source>
        <strain evidence="3">ATCC 35092 / DSM 1617 / JCM 11322 / P2</strain>
    </source>
</reference>
<organism evidence="2 3">
    <name type="scientific">Saccharolobus solfataricus (strain ATCC 35092 / DSM 1617 / JCM 11322 / P2)</name>
    <name type="common">Sulfolobus solfataricus</name>
    <dbReference type="NCBI Taxonomy" id="273057"/>
    <lineage>
        <taxon>Archaea</taxon>
        <taxon>Thermoproteota</taxon>
        <taxon>Thermoprotei</taxon>
        <taxon>Sulfolobales</taxon>
        <taxon>Sulfolobaceae</taxon>
        <taxon>Saccharolobus</taxon>
    </lineage>
</organism>